<dbReference type="RefSeq" id="WP_284303172.1">
    <property type="nucleotide sequence ID" value="NZ_BSUO01000001.1"/>
</dbReference>
<evidence type="ECO:0000313" key="2">
    <source>
        <dbReference type="Proteomes" id="UP001157126"/>
    </source>
</evidence>
<evidence type="ECO:0000313" key="1">
    <source>
        <dbReference type="EMBL" id="GMA39208.1"/>
    </source>
</evidence>
<name>A0ABQ6IPM7_9MICO</name>
<accession>A0ABQ6IPM7</accession>
<gene>
    <name evidence="1" type="ORF">GCM10025883_12530</name>
</gene>
<reference evidence="2" key="1">
    <citation type="journal article" date="2019" name="Int. J. Syst. Evol. Microbiol.">
        <title>The Global Catalogue of Microorganisms (GCM) 10K type strain sequencing project: providing services to taxonomists for standard genome sequencing and annotation.</title>
        <authorList>
            <consortium name="The Broad Institute Genomics Platform"/>
            <consortium name="The Broad Institute Genome Sequencing Center for Infectious Disease"/>
            <person name="Wu L."/>
            <person name="Ma J."/>
        </authorList>
    </citation>
    <scope>NUCLEOTIDE SEQUENCE [LARGE SCALE GENOMIC DNA]</scope>
    <source>
        <strain evidence="2">NBRC 113072</strain>
    </source>
</reference>
<proteinExistence type="predicted"/>
<keyword evidence="2" id="KW-1185">Reference proteome</keyword>
<comment type="caution">
    <text evidence="1">The sequence shown here is derived from an EMBL/GenBank/DDBJ whole genome shotgun (WGS) entry which is preliminary data.</text>
</comment>
<dbReference type="SUPFAM" id="SSF53756">
    <property type="entry name" value="UDP-Glycosyltransferase/glycogen phosphorylase"/>
    <property type="match status" value="1"/>
</dbReference>
<organism evidence="1 2">
    <name type="scientific">Mobilicoccus caccae</name>
    <dbReference type="NCBI Taxonomy" id="1859295"/>
    <lineage>
        <taxon>Bacteria</taxon>
        <taxon>Bacillati</taxon>
        <taxon>Actinomycetota</taxon>
        <taxon>Actinomycetes</taxon>
        <taxon>Micrococcales</taxon>
        <taxon>Dermatophilaceae</taxon>
        <taxon>Mobilicoccus</taxon>
    </lineage>
</organism>
<evidence type="ECO:0008006" key="3">
    <source>
        <dbReference type="Google" id="ProtNLM"/>
    </source>
</evidence>
<sequence>MTRVRHVVPGPQRHGVTRHALDLLSRAPLAEHAVHRVLPDGVDSPAQVTTALAAVPEAPLVHLHLTDHLLAPTATECADIVAEFAESRAGAVSLMLHDLPQPADGPGRHERRRAAYARMASVARGVVVGSEHERTLLLDALTAEGLTSGPIQVVPLPIDRLDPVASVAPATSPTGPRRLVVFGYLYPGKGHQQAVEALASLPADVGVLALGAVSPGHEHLVTDLQARATALGREFTATGYVPEDAVLAQLRAAAVPLAPHVHVSASGSIGSWLAAGRRPLVPAGAYVDELESRCPGALFRYGPGLPHPDLAAAAHAALADPGLTWLGGVEVGPDPTEVAARLARVLHTWSAAGSPRLLRARS</sequence>
<dbReference type="EMBL" id="BSUO01000001">
    <property type="protein sequence ID" value="GMA39208.1"/>
    <property type="molecule type" value="Genomic_DNA"/>
</dbReference>
<protein>
    <recommendedName>
        <fullName evidence="3">Glycosyltransferase involved in cell wall biosynthesis</fullName>
    </recommendedName>
</protein>
<dbReference type="Proteomes" id="UP001157126">
    <property type="component" value="Unassembled WGS sequence"/>
</dbReference>
<dbReference type="Gene3D" id="3.40.50.2000">
    <property type="entry name" value="Glycogen Phosphorylase B"/>
    <property type="match status" value="1"/>
</dbReference>